<reference evidence="2 3" key="1">
    <citation type="submission" date="2020-08" db="EMBL/GenBank/DDBJ databases">
        <title>Genomic Encyclopedia of Type Strains, Phase IV (KMG-IV): sequencing the most valuable type-strain genomes for metagenomic binning, comparative biology and taxonomic classification.</title>
        <authorList>
            <person name="Goeker M."/>
        </authorList>
    </citation>
    <scope>NUCLEOTIDE SEQUENCE [LARGE SCALE GENOMIC DNA]</scope>
    <source>
        <strain evidence="2 3">YIM 65646</strain>
    </source>
</reference>
<dbReference type="InterPro" id="IPR013830">
    <property type="entry name" value="SGNH_hydro"/>
</dbReference>
<dbReference type="SUPFAM" id="SSF52266">
    <property type="entry name" value="SGNH hydrolase"/>
    <property type="match status" value="1"/>
</dbReference>
<dbReference type="GO" id="GO:0004622">
    <property type="term" value="F:phosphatidylcholine lysophospholipase activity"/>
    <property type="evidence" value="ECO:0007669"/>
    <property type="project" value="TreeGrafter"/>
</dbReference>
<dbReference type="InterPro" id="IPR036514">
    <property type="entry name" value="SGNH_hydro_sf"/>
</dbReference>
<evidence type="ECO:0000259" key="1">
    <source>
        <dbReference type="Pfam" id="PF13472"/>
    </source>
</evidence>
<protein>
    <submittedName>
        <fullName evidence="2">Lysophospholipase L1-like esterase</fullName>
    </submittedName>
</protein>
<dbReference type="AlphaFoldDB" id="A0A841FIB6"/>
<organism evidence="2 3">
    <name type="scientific">Phytomonospora endophytica</name>
    <dbReference type="NCBI Taxonomy" id="714109"/>
    <lineage>
        <taxon>Bacteria</taxon>
        <taxon>Bacillati</taxon>
        <taxon>Actinomycetota</taxon>
        <taxon>Actinomycetes</taxon>
        <taxon>Micromonosporales</taxon>
        <taxon>Micromonosporaceae</taxon>
        <taxon>Phytomonospora</taxon>
    </lineage>
</organism>
<sequence>MPTKTLKIGLAAVIVLGVVVGAVAHGTESPPSPSPPPPSAEQAFTPIMPLGDSMTLGIQATGGMPRFVAYDGYREDLWLRLRDDAGIKPDFVGSCPRDTWDRFKCSKGRGTMDDPDHEGHSGFRVHQLSAFIDGWIDEAQPKIVLLMVGTNDLCDACDREHAPGRLADLVGEIMARLPADGRLFVATIPRRHDVRGAYVDAYNAEVPGVVDAAEAAHPGRVHLVPQHVVGEEAGDMSPDGVHPSACGYAKLAFVWYRAMDERMPGDWDLGESPFEGHGACA</sequence>
<dbReference type="Proteomes" id="UP000548476">
    <property type="component" value="Unassembled WGS sequence"/>
</dbReference>
<dbReference type="EMBL" id="JACHGT010000006">
    <property type="protein sequence ID" value="MBB6035495.1"/>
    <property type="molecule type" value="Genomic_DNA"/>
</dbReference>
<dbReference type="InterPro" id="IPR051532">
    <property type="entry name" value="Ester_Hydrolysis_Enzymes"/>
</dbReference>
<feature type="domain" description="SGNH hydrolase-type esterase" evidence="1">
    <location>
        <begin position="111"/>
        <end position="249"/>
    </location>
</feature>
<gene>
    <name evidence="2" type="ORF">HNR73_003352</name>
</gene>
<dbReference type="Gene3D" id="3.40.50.1110">
    <property type="entry name" value="SGNH hydrolase"/>
    <property type="match status" value="1"/>
</dbReference>
<dbReference type="Pfam" id="PF13472">
    <property type="entry name" value="Lipase_GDSL_2"/>
    <property type="match status" value="1"/>
</dbReference>
<evidence type="ECO:0000313" key="3">
    <source>
        <dbReference type="Proteomes" id="UP000548476"/>
    </source>
</evidence>
<name>A0A841FIB6_9ACTN</name>
<comment type="caution">
    <text evidence="2">The sequence shown here is derived from an EMBL/GenBank/DDBJ whole genome shotgun (WGS) entry which is preliminary data.</text>
</comment>
<dbReference type="PANTHER" id="PTHR30383">
    <property type="entry name" value="THIOESTERASE 1/PROTEASE 1/LYSOPHOSPHOLIPASE L1"/>
    <property type="match status" value="1"/>
</dbReference>
<evidence type="ECO:0000313" key="2">
    <source>
        <dbReference type="EMBL" id="MBB6035495.1"/>
    </source>
</evidence>
<dbReference type="RefSeq" id="WP_184788340.1">
    <property type="nucleotide sequence ID" value="NZ_BONT01000002.1"/>
</dbReference>
<accession>A0A841FIB6</accession>
<proteinExistence type="predicted"/>
<keyword evidence="3" id="KW-1185">Reference proteome</keyword>
<dbReference type="PANTHER" id="PTHR30383:SF5">
    <property type="entry name" value="SGNH HYDROLASE-TYPE ESTERASE DOMAIN-CONTAINING PROTEIN"/>
    <property type="match status" value="1"/>
</dbReference>